<evidence type="ECO:0000256" key="3">
    <source>
        <dbReference type="ARBA" id="ARBA00023125"/>
    </source>
</evidence>
<dbReference type="InterPro" id="IPR013762">
    <property type="entry name" value="Integrase-like_cat_sf"/>
</dbReference>
<comment type="similarity">
    <text evidence="1">Belongs to the 'phage' integrase family.</text>
</comment>
<feature type="domain" description="Tyr recombinase" evidence="5">
    <location>
        <begin position="126"/>
        <end position="334"/>
    </location>
</feature>
<dbReference type="AlphaFoldDB" id="A0A1M6TCN6"/>
<keyword evidence="3" id="KW-0238">DNA-binding</keyword>
<sequence>MRKFNAENERIKRRYVNYLREAKGQDEKSLDKVRAALVKFEDSTKFKPFKAFHIEQARHFKDALSSTKTVKGKPLALSTTDATLRLVKGFFHWLAGQQGFKKVLSYADVEYFNNNRNDARAAHAQRPVQYPSKQAAHHAFQGMAGQTELERRDKAMFAFLMITGARVGAVSSLRLKHINLVDGFVFQDGREVRTKAGKTITTWFFPMHPDYLANFTDWVGFLRNKKMFGPEDALFPRPERRLVDGKFVFDTLSREIYANGSKVNEVFRTAFAQVQMHPYHPHSIRKTLGQELSDRNLPLATQKAWSQNLGHENFTTTVSSYLPVTGQQQGELIKSLHPA</sequence>
<dbReference type="PANTHER" id="PTHR30349">
    <property type="entry name" value="PHAGE INTEGRASE-RELATED"/>
    <property type="match status" value="1"/>
</dbReference>
<dbReference type="PANTHER" id="PTHR30349:SF41">
    <property type="entry name" value="INTEGRASE_RECOMBINASE PROTEIN MJ0367-RELATED"/>
    <property type="match status" value="1"/>
</dbReference>
<organism evidence="6 7">
    <name type="scientific">Shimia gijangensis</name>
    <dbReference type="NCBI Taxonomy" id="1470563"/>
    <lineage>
        <taxon>Bacteria</taxon>
        <taxon>Pseudomonadati</taxon>
        <taxon>Pseudomonadota</taxon>
        <taxon>Alphaproteobacteria</taxon>
        <taxon>Rhodobacterales</taxon>
        <taxon>Roseobacteraceae</taxon>
    </lineage>
</organism>
<dbReference type="InterPro" id="IPR050090">
    <property type="entry name" value="Tyrosine_recombinase_XerCD"/>
</dbReference>
<dbReference type="Gene3D" id="1.10.443.10">
    <property type="entry name" value="Intergrase catalytic core"/>
    <property type="match status" value="1"/>
</dbReference>
<evidence type="ECO:0000313" key="7">
    <source>
        <dbReference type="Proteomes" id="UP000183982"/>
    </source>
</evidence>
<evidence type="ECO:0000313" key="6">
    <source>
        <dbReference type="EMBL" id="SHK54767.1"/>
    </source>
</evidence>
<proteinExistence type="inferred from homology"/>
<dbReference type="OrthoDB" id="7354488at2"/>
<dbReference type="SUPFAM" id="SSF56349">
    <property type="entry name" value="DNA breaking-rejoining enzymes"/>
    <property type="match status" value="1"/>
</dbReference>
<reference evidence="7" key="1">
    <citation type="submission" date="2016-11" db="EMBL/GenBank/DDBJ databases">
        <authorList>
            <person name="Varghese N."/>
            <person name="Submissions S."/>
        </authorList>
    </citation>
    <scope>NUCLEOTIDE SEQUENCE [LARGE SCALE GENOMIC DNA]</scope>
    <source>
        <strain evidence="7">DSM 100564</strain>
    </source>
</reference>
<dbReference type="EMBL" id="FQZQ01000038">
    <property type="protein sequence ID" value="SHK54767.1"/>
    <property type="molecule type" value="Genomic_DNA"/>
</dbReference>
<dbReference type="RefSeq" id="WP_073256965.1">
    <property type="nucleotide sequence ID" value="NZ_FQZQ01000038.1"/>
</dbReference>
<dbReference type="Pfam" id="PF00589">
    <property type="entry name" value="Phage_integrase"/>
    <property type="match status" value="1"/>
</dbReference>
<dbReference type="InterPro" id="IPR002104">
    <property type="entry name" value="Integrase_catalytic"/>
</dbReference>
<keyword evidence="4" id="KW-0233">DNA recombination</keyword>
<dbReference type="InterPro" id="IPR011010">
    <property type="entry name" value="DNA_brk_join_enz"/>
</dbReference>
<accession>A0A1M6TCN6</accession>
<dbReference type="GO" id="GO:0003677">
    <property type="term" value="F:DNA binding"/>
    <property type="evidence" value="ECO:0007669"/>
    <property type="project" value="UniProtKB-KW"/>
</dbReference>
<keyword evidence="7" id="KW-1185">Reference proteome</keyword>
<gene>
    <name evidence="6" type="ORF">SAMN05444000_1384</name>
</gene>
<dbReference type="STRING" id="1470563.SAMN05444000_1384"/>
<dbReference type="GO" id="GO:0015074">
    <property type="term" value="P:DNA integration"/>
    <property type="evidence" value="ECO:0007669"/>
    <property type="project" value="UniProtKB-KW"/>
</dbReference>
<evidence type="ECO:0000256" key="1">
    <source>
        <dbReference type="ARBA" id="ARBA00008857"/>
    </source>
</evidence>
<dbReference type="PROSITE" id="PS51898">
    <property type="entry name" value="TYR_RECOMBINASE"/>
    <property type="match status" value="1"/>
</dbReference>
<evidence type="ECO:0000256" key="2">
    <source>
        <dbReference type="ARBA" id="ARBA00022908"/>
    </source>
</evidence>
<evidence type="ECO:0000259" key="5">
    <source>
        <dbReference type="PROSITE" id="PS51898"/>
    </source>
</evidence>
<dbReference type="GO" id="GO:0006310">
    <property type="term" value="P:DNA recombination"/>
    <property type="evidence" value="ECO:0007669"/>
    <property type="project" value="UniProtKB-KW"/>
</dbReference>
<dbReference type="Proteomes" id="UP000183982">
    <property type="component" value="Unassembled WGS sequence"/>
</dbReference>
<name>A0A1M6TCN6_9RHOB</name>
<protein>
    <submittedName>
        <fullName evidence="6">Site-specific recombinase XerC</fullName>
    </submittedName>
</protein>
<evidence type="ECO:0000256" key="4">
    <source>
        <dbReference type="ARBA" id="ARBA00023172"/>
    </source>
</evidence>
<keyword evidence="2" id="KW-0229">DNA integration</keyword>
<dbReference type="CDD" id="cd00397">
    <property type="entry name" value="DNA_BRE_C"/>
    <property type="match status" value="1"/>
</dbReference>